<accession>A0A6P1KLP4</accession>
<evidence type="ECO:0000313" key="2">
    <source>
        <dbReference type="EMBL" id="QHG09204.1"/>
    </source>
</evidence>
<organism evidence="2">
    <name type="scientific">Faucicola osloensis</name>
    <name type="common">Moraxella osloensis</name>
    <dbReference type="NCBI Taxonomy" id="34062"/>
    <lineage>
        <taxon>Bacteria</taxon>
        <taxon>Pseudomonadati</taxon>
        <taxon>Pseudomonadota</taxon>
        <taxon>Gammaproteobacteria</taxon>
        <taxon>Moraxellales</taxon>
        <taxon>Moraxellaceae</taxon>
        <taxon>Faucicola</taxon>
    </lineage>
</organism>
<name>A0A6P1KLP4_FAUOS</name>
<dbReference type="EMBL" id="CP047226">
    <property type="protein sequence ID" value="QHG09204.1"/>
    <property type="molecule type" value="Genomic_DNA"/>
</dbReference>
<proteinExistence type="predicted"/>
<feature type="transmembrane region" description="Helical" evidence="1">
    <location>
        <begin position="160"/>
        <end position="178"/>
    </location>
</feature>
<sequence length="186" mass="21672">MLLIELLNPKTLSQKLYLVGYLLFVLFILFNTILPWKGRDFPNKADILYSEGTINYNYQQDGRSKRLLLVLDNVNNTKKNQVFGCSHSAYSTASTSVCISKKYIEDYIEKKATFGWYYQTDFFGFHNSTPQLVSINVDGKYIKSYEDTKKNFLKMNIGRSFISLINIIISFLIFYKLIYPLDSIKK</sequence>
<protein>
    <submittedName>
        <fullName evidence="2">Uncharacterized protein</fullName>
    </submittedName>
</protein>
<evidence type="ECO:0000256" key="1">
    <source>
        <dbReference type="SAM" id="Phobius"/>
    </source>
</evidence>
<keyword evidence="1" id="KW-1133">Transmembrane helix</keyword>
<feature type="transmembrane region" description="Helical" evidence="1">
    <location>
        <begin position="16"/>
        <end position="34"/>
    </location>
</feature>
<gene>
    <name evidence="2" type="ORF">GSF12_04485</name>
</gene>
<keyword evidence="1" id="KW-0472">Membrane</keyword>
<keyword evidence="1" id="KW-0812">Transmembrane</keyword>
<dbReference type="AlphaFoldDB" id="A0A6P1KLP4"/>
<reference evidence="2" key="1">
    <citation type="journal article" date="2020" name="Microbiol. Resour. Announc.">
        <title>Complete Genome Sequence of Moraxella osloensis Strain YV1, Isolated from an Australian Wastewater Treatment Plant.</title>
        <authorList>
            <person name="Batinovic S."/>
            <person name="Rice D.T.F."/>
            <person name="Seviour R.J."/>
            <person name="Petrovski S."/>
        </authorList>
    </citation>
    <scope>NUCLEOTIDE SEQUENCE</scope>
    <source>
        <strain evidence="2">YV1</strain>
    </source>
</reference>